<evidence type="ECO:0000256" key="3">
    <source>
        <dbReference type="ARBA" id="ARBA00023237"/>
    </source>
</evidence>
<reference evidence="7" key="1">
    <citation type="journal article" date="2019" name="Int. J. Syst. Evol. Microbiol.">
        <title>The Global Catalogue of Microorganisms (GCM) 10K type strain sequencing project: providing services to taxonomists for standard genome sequencing and annotation.</title>
        <authorList>
            <consortium name="The Broad Institute Genomics Platform"/>
            <consortium name="The Broad Institute Genome Sequencing Center for Infectious Disease"/>
            <person name="Wu L."/>
            <person name="Ma J."/>
        </authorList>
    </citation>
    <scope>NUCLEOTIDE SEQUENCE [LARGE SCALE GENOMIC DNA]</scope>
    <source>
        <strain evidence="7">CECT 8979</strain>
    </source>
</reference>
<keyword evidence="3" id="KW-0998">Cell outer membrane</keyword>
<evidence type="ECO:0000313" key="6">
    <source>
        <dbReference type="EMBL" id="MFC3876234.1"/>
    </source>
</evidence>
<keyword evidence="2" id="KW-0472">Membrane</keyword>
<keyword evidence="7" id="KW-1185">Reference proteome</keyword>
<dbReference type="Gene3D" id="2.40.170.20">
    <property type="entry name" value="TonB-dependent receptor, beta-barrel domain"/>
    <property type="match status" value="1"/>
</dbReference>
<proteinExistence type="predicted"/>
<comment type="caution">
    <text evidence="6">The sequence shown here is derived from an EMBL/GenBank/DDBJ whole genome shotgun (WGS) entry which is preliminary data.</text>
</comment>
<protein>
    <submittedName>
        <fullName evidence="6">TonB-dependent receptor domain-containing protein</fullName>
    </submittedName>
</protein>
<dbReference type="PANTHER" id="PTHR40980:SF4">
    <property type="entry name" value="TONB-DEPENDENT RECEPTOR-LIKE BETA-BARREL DOMAIN-CONTAINING PROTEIN"/>
    <property type="match status" value="1"/>
</dbReference>
<keyword evidence="4" id="KW-0732">Signal</keyword>
<comment type="subcellular location">
    <subcellularLocation>
        <location evidence="1">Cell outer membrane</location>
    </subcellularLocation>
</comment>
<feature type="signal peptide" evidence="4">
    <location>
        <begin position="1"/>
        <end position="21"/>
    </location>
</feature>
<keyword evidence="6" id="KW-0675">Receptor</keyword>
<feature type="domain" description="Outer membrane protein beta-barrel" evidence="5">
    <location>
        <begin position="375"/>
        <end position="776"/>
    </location>
</feature>
<name>A0ABV8AFN8_9FLAO</name>
<dbReference type="Proteomes" id="UP001595812">
    <property type="component" value="Unassembled WGS sequence"/>
</dbReference>
<gene>
    <name evidence="6" type="ORF">ACFOSX_03230</name>
</gene>
<accession>A0ABV8AFN8</accession>
<dbReference type="Gene3D" id="2.60.40.1120">
    <property type="entry name" value="Carboxypeptidase-like, regulatory domain"/>
    <property type="match status" value="1"/>
</dbReference>
<dbReference type="EMBL" id="JBHSAT010000004">
    <property type="protein sequence ID" value="MFC3876234.1"/>
    <property type="molecule type" value="Genomic_DNA"/>
</dbReference>
<organism evidence="6 7">
    <name type="scientific">Winogradskyella maritima</name>
    <dbReference type="NCBI Taxonomy" id="1517766"/>
    <lineage>
        <taxon>Bacteria</taxon>
        <taxon>Pseudomonadati</taxon>
        <taxon>Bacteroidota</taxon>
        <taxon>Flavobacteriia</taxon>
        <taxon>Flavobacteriales</taxon>
        <taxon>Flavobacteriaceae</taxon>
        <taxon>Winogradskyella</taxon>
    </lineage>
</organism>
<dbReference type="InterPro" id="IPR036942">
    <property type="entry name" value="Beta-barrel_TonB_sf"/>
</dbReference>
<dbReference type="SUPFAM" id="SSF56935">
    <property type="entry name" value="Porins"/>
    <property type="match status" value="1"/>
</dbReference>
<dbReference type="InterPro" id="IPR041700">
    <property type="entry name" value="OMP_b-brl_3"/>
</dbReference>
<sequence>MITFKHILCVFFCFCSWNALSQEYKISGKVVDQNNSPISFANVLILNSEDDSFVSGTSTSDDGEFVFEAIAEGQYKLKVTFIGFKTVEQDLNLVADANLETIILIEDSETLGEVSVIARKPKVTRKADRLTFNIANTALTEGSTLQVLRSTPGVIVTDGSINIKSSPAVIYINERRVQLTMPEVIQLLESAPANSIKSVDVITNPPASYDADSGAVINITMDKNLIAGYRGSIATSYTQGVYPRYDIGTSHFFKNDKIDLNINYNFNKQKINRDDVDQINYLNDNLTLDEIWTSDVDRTTRSETHNLSLNLDVDLSDKTVLSLNSTGLYTPKFNYSIFNNTVIKDANGDFNSRFTADNLSTDDKYNVGTDIGLRHEFKDASSLNISGHYTTYNYERNQGVISNFFDENNTFEGDSEFRTLAEQATEILNGKVDYSLPMSESASLETGLKYSNVTTQSSIERLDVINGQEQINQANSNAFDYGEKVFAGYINYTKSWDKWDLTLGLRAEQTNVEGFSETLSQTNTQDYLEWFPNLSLTHAVSDNTSLYVNYKRSITRPNYTDLNPFTFFLNENTVVEGNPNLNPTFMDHVILGSSAGNFTFEFYYINNDGAIAELPIQDNQTNIISYTPVNLNKVVDYGFDVSYYYGADRWTLYLLNSVFNITEEVDFGRGFTEQSQWSNLTILSNSFSFLKDRSLKTNLSLTYFQENQQGLSTISGRVWSDFSISKTIFDKKGILSLSFGDIFNKNDYTLRYNYLDQSGRRATDIDNRFVKLGFRYKFGNTGLNTNERGTDAEERERIKDLSN</sequence>
<feature type="chain" id="PRO_5045888131" evidence="4">
    <location>
        <begin position="22"/>
        <end position="803"/>
    </location>
</feature>
<dbReference type="Pfam" id="PF13620">
    <property type="entry name" value="CarboxypepD_reg"/>
    <property type="match status" value="1"/>
</dbReference>
<dbReference type="PANTHER" id="PTHR40980">
    <property type="entry name" value="PLUG DOMAIN-CONTAINING PROTEIN"/>
    <property type="match status" value="1"/>
</dbReference>
<evidence type="ECO:0000256" key="2">
    <source>
        <dbReference type="ARBA" id="ARBA00023136"/>
    </source>
</evidence>
<evidence type="ECO:0000313" key="7">
    <source>
        <dbReference type="Proteomes" id="UP001595812"/>
    </source>
</evidence>
<evidence type="ECO:0000256" key="1">
    <source>
        <dbReference type="ARBA" id="ARBA00004442"/>
    </source>
</evidence>
<evidence type="ECO:0000259" key="5">
    <source>
        <dbReference type="Pfam" id="PF14905"/>
    </source>
</evidence>
<evidence type="ECO:0000256" key="4">
    <source>
        <dbReference type="SAM" id="SignalP"/>
    </source>
</evidence>
<dbReference type="Pfam" id="PF14905">
    <property type="entry name" value="OMP_b-brl_3"/>
    <property type="match status" value="1"/>
</dbReference>
<dbReference type="InterPro" id="IPR008969">
    <property type="entry name" value="CarboxyPept-like_regulatory"/>
</dbReference>
<dbReference type="SUPFAM" id="SSF49464">
    <property type="entry name" value="Carboxypeptidase regulatory domain-like"/>
    <property type="match status" value="1"/>
</dbReference>
<dbReference type="RefSeq" id="WP_386096960.1">
    <property type="nucleotide sequence ID" value="NZ_JBHSAT010000004.1"/>
</dbReference>